<dbReference type="InParanoid" id="A0A1S3J444"/>
<keyword evidence="2 7" id="KW-0808">Transferase</keyword>
<keyword evidence="9" id="KW-1185">Reference proteome</keyword>
<dbReference type="AlphaFoldDB" id="A0A1S3J444"/>
<dbReference type="EC" id="2.3.1.225" evidence="7"/>
<comment type="domain">
    <text evidence="7">The DHHC domain is required for palmitoyltransferase activity.</text>
</comment>
<dbReference type="OMA" id="WVYHDEY"/>
<dbReference type="Pfam" id="PF01529">
    <property type="entry name" value="DHHC"/>
    <property type="match status" value="1"/>
</dbReference>
<evidence type="ECO:0000256" key="4">
    <source>
        <dbReference type="ARBA" id="ARBA00022989"/>
    </source>
</evidence>
<evidence type="ECO:0000313" key="9">
    <source>
        <dbReference type="Proteomes" id="UP000085678"/>
    </source>
</evidence>
<dbReference type="PANTHER" id="PTHR12246">
    <property type="entry name" value="PALMITOYLTRANSFERASE ZDHHC16"/>
    <property type="match status" value="1"/>
</dbReference>
<dbReference type="GO" id="GO:0019706">
    <property type="term" value="F:protein-cysteine S-palmitoyltransferase activity"/>
    <property type="evidence" value="ECO:0007669"/>
    <property type="project" value="UniProtKB-EC"/>
</dbReference>
<dbReference type="KEGG" id="lak:106169630"/>
<feature type="transmembrane region" description="Helical" evidence="7">
    <location>
        <begin position="40"/>
        <end position="59"/>
    </location>
</feature>
<evidence type="ECO:0000256" key="2">
    <source>
        <dbReference type="ARBA" id="ARBA00022679"/>
    </source>
</evidence>
<dbReference type="OrthoDB" id="331948at2759"/>
<gene>
    <name evidence="10" type="primary">LOC106169630</name>
</gene>
<comment type="subcellular location">
    <subcellularLocation>
        <location evidence="1">Membrane</location>
        <topology evidence="1">Multi-pass membrane protein</topology>
    </subcellularLocation>
</comment>
<dbReference type="Proteomes" id="UP000085678">
    <property type="component" value="Unplaced"/>
</dbReference>
<name>A0A1S3J444_LINAN</name>
<dbReference type="GO" id="GO:0016020">
    <property type="term" value="C:membrane"/>
    <property type="evidence" value="ECO:0007669"/>
    <property type="project" value="UniProtKB-SubCell"/>
</dbReference>
<protein>
    <recommendedName>
        <fullName evidence="7">Palmitoyltransferase</fullName>
        <ecNumber evidence="7">2.3.1.225</ecNumber>
    </recommendedName>
</protein>
<accession>A0A1S3J444</accession>
<feature type="transmembrane region" description="Helical" evidence="7">
    <location>
        <begin position="186"/>
        <end position="208"/>
    </location>
</feature>
<keyword evidence="4 7" id="KW-1133">Transmembrane helix</keyword>
<dbReference type="InterPro" id="IPR001594">
    <property type="entry name" value="Palmitoyltrfase_DHHC"/>
</dbReference>
<feature type="transmembrane region" description="Helical" evidence="7">
    <location>
        <begin position="153"/>
        <end position="174"/>
    </location>
</feature>
<dbReference type="FunCoup" id="A0A1S3J444">
    <property type="interactions" value="288"/>
</dbReference>
<evidence type="ECO:0000256" key="1">
    <source>
        <dbReference type="ARBA" id="ARBA00004141"/>
    </source>
</evidence>
<sequence length="274" mass="30881">MAVFRLDPCGIICILITYSALLYADYVVVVHMVIPSMSDTLWGAFHAVIFNLFLFLLTVSHVRAVFSDPGIVPLPEAHLDFSDMHSGNNKKKLLEKKEGQPAGWTVCLKCETYRPPRAHHCRICQRCIKRMDHHCPWINNCVGEYNQKFFIQFLVYVGISSCYALSLTVGSWIIDPQGTSPRTRHTRVLHTVLLVVECVLFGIFVMAIGCDQISAILSDETLVEQVKKEGPRRHRPKMALLAEVFGKGHPLLWLCPFQPLSGVSSTDANKQFIV</sequence>
<dbReference type="GeneID" id="106169630"/>
<feature type="domain" description="Palmitoyltransferase DHHC" evidence="8">
    <location>
        <begin position="105"/>
        <end position="228"/>
    </location>
</feature>
<evidence type="ECO:0000259" key="8">
    <source>
        <dbReference type="Pfam" id="PF01529"/>
    </source>
</evidence>
<proteinExistence type="inferred from homology"/>
<evidence type="ECO:0000256" key="7">
    <source>
        <dbReference type="RuleBase" id="RU079119"/>
    </source>
</evidence>
<keyword evidence="3 7" id="KW-0812">Transmembrane</keyword>
<evidence type="ECO:0000256" key="5">
    <source>
        <dbReference type="ARBA" id="ARBA00023136"/>
    </source>
</evidence>
<evidence type="ECO:0000256" key="3">
    <source>
        <dbReference type="ARBA" id="ARBA00022692"/>
    </source>
</evidence>
<dbReference type="PROSITE" id="PS50216">
    <property type="entry name" value="DHHC"/>
    <property type="match status" value="1"/>
</dbReference>
<dbReference type="RefSeq" id="XP_013404609.1">
    <property type="nucleotide sequence ID" value="XM_013549155.1"/>
</dbReference>
<evidence type="ECO:0000313" key="10">
    <source>
        <dbReference type="RefSeq" id="XP_013404609.1"/>
    </source>
</evidence>
<keyword evidence="6 7" id="KW-0012">Acyltransferase</keyword>
<dbReference type="STRING" id="7574.A0A1S3J444"/>
<organism evidence="9 10">
    <name type="scientific">Lingula anatina</name>
    <name type="common">Brachiopod</name>
    <name type="synonym">Lingula unguis</name>
    <dbReference type="NCBI Taxonomy" id="7574"/>
    <lineage>
        <taxon>Eukaryota</taxon>
        <taxon>Metazoa</taxon>
        <taxon>Spiralia</taxon>
        <taxon>Lophotrochozoa</taxon>
        <taxon>Brachiopoda</taxon>
        <taxon>Linguliformea</taxon>
        <taxon>Lingulata</taxon>
        <taxon>Lingulida</taxon>
        <taxon>Linguloidea</taxon>
        <taxon>Lingulidae</taxon>
        <taxon>Lingula</taxon>
    </lineage>
</organism>
<comment type="similarity">
    <text evidence="7">Belongs to the DHHC palmitoyltransferase family.</text>
</comment>
<comment type="catalytic activity">
    <reaction evidence="7">
        <text>L-cysteinyl-[protein] + hexadecanoyl-CoA = S-hexadecanoyl-L-cysteinyl-[protein] + CoA</text>
        <dbReference type="Rhea" id="RHEA:36683"/>
        <dbReference type="Rhea" id="RHEA-COMP:10131"/>
        <dbReference type="Rhea" id="RHEA-COMP:11032"/>
        <dbReference type="ChEBI" id="CHEBI:29950"/>
        <dbReference type="ChEBI" id="CHEBI:57287"/>
        <dbReference type="ChEBI" id="CHEBI:57379"/>
        <dbReference type="ChEBI" id="CHEBI:74151"/>
        <dbReference type="EC" id="2.3.1.225"/>
    </reaction>
</comment>
<evidence type="ECO:0000256" key="6">
    <source>
        <dbReference type="ARBA" id="ARBA00023315"/>
    </source>
</evidence>
<reference evidence="10" key="1">
    <citation type="submission" date="2025-08" db="UniProtKB">
        <authorList>
            <consortium name="RefSeq"/>
        </authorList>
    </citation>
    <scope>IDENTIFICATION</scope>
    <source>
        <tissue evidence="10">Gonads</tissue>
    </source>
</reference>
<keyword evidence="5 7" id="KW-0472">Membrane</keyword>
<feature type="transmembrane region" description="Helical" evidence="7">
    <location>
        <begin position="12"/>
        <end position="34"/>
    </location>
</feature>
<dbReference type="InterPro" id="IPR039859">
    <property type="entry name" value="PFA4/ZDH16/20/ERF2-like"/>
</dbReference>